<dbReference type="RefSeq" id="XP_031027985.1">
    <property type="nucleotide sequence ID" value="XM_031165989.1"/>
</dbReference>
<dbReference type="Pfam" id="PF01042">
    <property type="entry name" value="Ribonuc_L-PSP"/>
    <property type="match status" value="1"/>
</dbReference>
<proteinExistence type="predicted"/>
<organism evidence="1 2">
    <name type="scientific">Synchytrium microbalum</name>
    <dbReference type="NCBI Taxonomy" id="1806994"/>
    <lineage>
        <taxon>Eukaryota</taxon>
        <taxon>Fungi</taxon>
        <taxon>Fungi incertae sedis</taxon>
        <taxon>Chytridiomycota</taxon>
        <taxon>Chytridiomycota incertae sedis</taxon>
        <taxon>Chytridiomycetes</taxon>
        <taxon>Synchytriales</taxon>
        <taxon>Synchytriaceae</taxon>
        <taxon>Synchytrium</taxon>
    </lineage>
</organism>
<dbReference type="InterPro" id="IPR006175">
    <property type="entry name" value="YjgF/YER057c/UK114"/>
</dbReference>
<accession>A0A507CFJ8</accession>
<dbReference type="Gene3D" id="3.30.1330.40">
    <property type="entry name" value="RutC-like"/>
    <property type="match status" value="1"/>
</dbReference>
<name>A0A507CFJ8_9FUNG</name>
<dbReference type="GO" id="GO:0019239">
    <property type="term" value="F:deaminase activity"/>
    <property type="evidence" value="ECO:0007669"/>
    <property type="project" value="TreeGrafter"/>
</dbReference>
<dbReference type="CDD" id="cd00448">
    <property type="entry name" value="YjgF_YER057c_UK114_family"/>
    <property type="match status" value="1"/>
</dbReference>
<dbReference type="STRING" id="1806994.A0A507CFJ8"/>
<dbReference type="InterPro" id="IPR035959">
    <property type="entry name" value="RutC-like_sf"/>
</dbReference>
<keyword evidence="2" id="KW-1185">Reference proteome</keyword>
<reference evidence="1 2" key="1">
    <citation type="journal article" date="2019" name="Sci. Rep.">
        <title>Comparative genomics of chytrid fungi reveal insights into the obligate biotrophic and pathogenic lifestyle of Synchytrium endobioticum.</title>
        <authorList>
            <person name="van de Vossenberg B.T.L.H."/>
            <person name="Warris S."/>
            <person name="Nguyen H.D.T."/>
            <person name="van Gent-Pelzer M.P.E."/>
            <person name="Joly D.L."/>
            <person name="van de Geest H.C."/>
            <person name="Bonants P.J.M."/>
            <person name="Smith D.S."/>
            <person name="Levesque C.A."/>
            <person name="van der Lee T.A.J."/>
        </authorList>
    </citation>
    <scope>NUCLEOTIDE SEQUENCE [LARGE SCALE GENOMIC DNA]</scope>
    <source>
        <strain evidence="1 2">JEL517</strain>
    </source>
</reference>
<evidence type="ECO:0000313" key="2">
    <source>
        <dbReference type="Proteomes" id="UP000319731"/>
    </source>
</evidence>
<dbReference type="OrthoDB" id="309640at2759"/>
<dbReference type="Proteomes" id="UP000319731">
    <property type="component" value="Unassembled WGS sequence"/>
</dbReference>
<dbReference type="PANTHER" id="PTHR11803:SF48">
    <property type="entry name" value="2-AMINOMUCONATE DEAMINASE"/>
    <property type="match status" value="1"/>
</dbReference>
<dbReference type="EMBL" id="QEAO01000001">
    <property type="protein sequence ID" value="TPX38271.1"/>
    <property type="molecule type" value="Genomic_DNA"/>
</dbReference>
<dbReference type="AlphaFoldDB" id="A0A507CFJ8"/>
<gene>
    <name evidence="1" type="ORF">SmJEL517_g00059</name>
</gene>
<evidence type="ECO:0008006" key="3">
    <source>
        <dbReference type="Google" id="ProtNLM"/>
    </source>
</evidence>
<comment type="caution">
    <text evidence="1">The sequence shown here is derived from an EMBL/GenBank/DDBJ whole genome shotgun (WGS) entry which is preliminary data.</text>
</comment>
<protein>
    <recommendedName>
        <fullName evidence="3">2-aminomuconate deaminase</fullName>
    </recommendedName>
</protein>
<dbReference type="GeneID" id="42001286"/>
<dbReference type="GO" id="GO:0005829">
    <property type="term" value="C:cytosol"/>
    <property type="evidence" value="ECO:0007669"/>
    <property type="project" value="TreeGrafter"/>
</dbReference>
<dbReference type="PANTHER" id="PTHR11803">
    <property type="entry name" value="2-IMINOBUTANOATE/2-IMINOPROPANOATE DEAMINASE RIDA"/>
    <property type="match status" value="1"/>
</dbReference>
<dbReference type="GO" id="GO:0005739">
    <property type="term" value="C:mitochondrion"/>
    <property type="evidence" value="ECO:0007669"/>
    <property type="project" value="TreeGrafter"/>
</dbReference>
<evidence type="ECO:0000313" key="1">
    <source>
        <dbReference type="EMBL" id="TPX38271.1"/>
    </source>
</evidence>
<sequence>MSSSNGEAIIPPSNNVARGLANYPAARKAGSFLFVSGCSSRQPDGTGDDLMFEHDAEVKPDGTVEFDIQKQTRGVIEKIKEVLKTAGASLENLVELNVFLTNMADYNGFNEVYNEYFTEQGGPARTTVAVKELPHPYIIIEIKGIALAP</sequence>
<dbReference type="SUPFAM" id="SSF55298">
    <property type="entry name" value="YjgF-like"/>
    <property type="match status" value="1"/>
</dbReference>